<dbReference type="EMBL" id="CP097502">
    <property type="protein sequence ID" value="URD72847.1"/>
    <property type="molecule type" value="Genomic_DNA"/>
</dbReference>
<keyword evidence="3" id="KW-1185">Reference proteome</keyword>
<sequence length="40" mass="4244">MVRARRTKVSPFTTRSGGTSSPERASAPSCGDHISPNPFP</sequence>
<gene>
    <name evidence="2" type="ORF">MUK42_36438</name>
</gene>
<feature type="region of interest" description="Disordered" evidence="1">
    <location>
        <begin position="1"/>
        <end position="40"/>
    </location>
</feature>
<dbReference type="Proteomes" id="UP001055439">
    <property type="component" value="Chromosome 1"/>
</dbReference>
<evidence type="ECO:0000313" key="3">
    <source>
        <dbReference type="Proteomes" id="UP001055439"/>
    </source>
</evidence>
<evidence type="ECO:0000313" key="2">
    <source>
        <dbReference type="EMBL" id="URD72847.1"/>
    </source>
</evidence>
<reference evidence="2" key="1">
    <citation type="submission" date="2022-05" db="EMBL/GenBank/DDBJ databases">
        <title>The Musa troglodytarum L. genome provides insights into the mechanism of non-climacteric behaviour and enrichment of carotenoids.</title>
        <authorList>
            <person name="Wang J."/>
        </authorList>
    </citation>
    <scope>NUCLEOTIDE SEQUENCE</scope>
    <source>
        <tissue evidence="2">Leaf</tissue>
    </source>
</reference>
<protein>
    <submittedName>
        <fullName evidence="2">Uncharacterized protein</fullName>
    </submittedName>
</protein>
<evidence type="ECO:0000256" key="1">
    <source>
        <dbReference type="SAM" id="MobiDB-lite"/>
    </source>
</evidence>
<organism evidence="2 3">
    <name type="scientific">Musa troglodytarum</name>
    <name type="common">fe'i banana</name>
    <dbReference type="NCBI Taxonomy" id="320322"/>
    <lineage>
        <taxon>Eukaryota</taxon>
        <taxon>Viridiplantae</taxon>
        <taxon>Streptophyta</taxon>
        <taxon>Embryophyta</taxon>
        <taxon>Tracheophyta</taxon>
        <taxon>Spermatophyta</taxon>
        <taxon>Magnoliopsida</taxon>
        <taxon>Liliopsida</taxon>
        <taxon>Zingiberales</taxon>
        <taxon>Musaceae</taxon>
        <taxon>Musa</taxon>
    </lineage>
</organism>
<feature type="compositionally biased region" description="Polar residues" evidence="1">
    <location>
        <begin position="10"/>
        <end position="23"/>
    </location>
</feature>
<proteinExistence type="predicted"/>
<name>A0A9E7E9H1_9LILI</name>
<accession>A0A9E7E9H1</accession>
<dbReference type="AlphaFoldDB" id="A0A9E7E9H1"/>